<dbReference type="PANTHER" id="PTHR43757">
    <property type="entry name" value="AMINOMETHYLTRANSFERASE"/>
    <property type="match status" value="1"/>
</dbReference>
<evidence type="ECO:0000259" key="3">
    <source>
        <dbReference type="Pfam" id="PF08669"/>
    </source>
</evidence>
<gene>
    <name evidence="4" type="ORF">B5V02_18610</name>
</gene>
<reference evidence="5" key="1">
    <citation type="submission" date="2017-03" db="EMBL/GenBank/DDBJ databases">
        <authorList>
            <person name="Safronova V.I."/>
            <person name="Sazanova A.L."/>
            <person name="Chirak E.R."/>
        </authorList>
    </citation>
    <scope>NUCLEOTIDE SEQUENCE [LARGE SCALE GENOMIC DNA]</scope>
    <source>
        <strain evidence="5">Ach-343</strain>
    </source>
</reference>
<dbReference type="SUPFAM" id="SSF101790">
    <property type="entry name" value="Aminomethyltransferase beta-barrel domain"/>
    <property type="match status" value="1"/>
</dbReference>
<dbReference type="AlphaFoldDB" id="A0A2W7C2J1"/>
<evidence type="ECO:0000259" key="2">
    <source>
        <dbReference type="Pfam" id="PF01571"/>
    </source>
</evidence>
<dbReference type="Pfam" id="PF08669">
    <property type="entry name" value="GCV_T_C"/>
    <property type="match status" value="1"/>
</dbReference>
<dbReference type="InterPro" id="IPR027266">
    <property type="entry name" value="TrmE/GcvT-like"/>
</dbReference>
<dbReference type="InterPro" id="IPR028896">
    <property type="entry name" value="GcvT/YgfZ/DmdA"/>
</dbReference>
<dbReference type="SUPFAM" id="SSF103025">
    <property type="entry name" value="Folate-binding domain"/>
    <property type="match status" value="1"/>
</dbReference>
<dbReference type="InterPro" id="IPR006222">
    <property type="entry name" value="GCVT_N"/>
</dbReference>
<proteinExistence type="predicted"/>
<feature type="domain" description="Aminomethyltransferase C-terminal" evidence="3">
    <location>
        <begin position="142"/>
        <end position="201"/>
    </location>
</feature>
<dbReference type="PANTHER" id="PTHR43757:SF2">
    <property type="entry name" value="AMINOMETHYLTRANSFERASE, MITOCHONDRIAL"/>
    <property type="match status" value="1"/>
</dbReference>
<evidence type="ECO:0000313" key="4">
    <source>
        <dbReference type="EMBL" id="PZV37094.1"/>
    </source>
</evidence>
<dbReference type="Pfam" id="PF01571">
    <property type="entry name" value="GCV_T"/>
    <property type="match status" value="1"/>
</dbReference>
<dbReference type="EMBL" id="MZXV01000038">
    <property type="protein sequence ID" value="PZV37094.1"/>
    <property type="molecule type" value="Genomic_DNA"/>
</dbReference>
<comment type="caution">
    <text evidence="4">The sequence shown here is derived from an EMBL/GenBank/DDBJ whole genome shotgun (WGS) entry which is preliminary data.</text>
</comment>
<dbReference type="Gene3D" id="2.40.30.110">
    <property type="entry name" value="Aminomethyltransferase beta-barrel domains"/>
    <property type="match status" value="1"/>
</dbReference>
<sequence length="278" mass="30804">MIRLCCRTNSSTPKSPSRLLMAELTAAWLTRSSSARPGLEYVDEAFSFSGELGYEIYCAPHYQLALYEALEREGADLGLRAYGGRALMSMRLEKNWGVWTTDFRPDFTAAESGLDVYVAFDKQANFIGKAAAQAEREQGPDKKLVTLMVDTEDLDCVADEPIFHDGICVGYVTSGGFGHTVGKSLAMGYVPAALTAEGTKLRRPGAERLRQRCFGNRLRPDPHWRAQMDGRGSGANHVRAQSLTGVSRHCFQMPDNIVDRKPAHAAPQRQNYSLKEDY</sequence>
<dbReference type="Gene3D" id="3.30.1360.120">
    <property type="entry name" value="Probable tRNA modification gtpase trme, domain 1"/>
    <property type="match status" value="1"/>
</dbReference>
<feature type="domain" description="GCVT N-terminal" evidence="2">
    <location>
        <begin position="46"/>
        <end position="122"/>
    </location>
</feature>
<dbReference type="Gene3D" id="3.30.70.1400">
    <property type="entry name" value="Aminomethyltransferase beta-barrel domains"/>
    <property type="match status" value="1"/>
</dbReference>
<dbReference type="InterPro" id="IPR029043">
    <property type="entry name" value="GcvT/YgfZ_C"/>
</dbReference>
<organism evidence="4 5">
    <name type="scientific">Mesorhizobium kowhaii</name>
    <dbReference type="NCBI Taxonomy" id="1300272"/>
    <lineage>
        <taxon>Bacteria</taxon>
        <taxon>Pseudomonadati</taxon>
        <taxon>Pseudomonadota</taxon>
        <taxon>Alphaproteobacteria</taxon>
        <taxon>Hyphomicrobiales</taxon>
        <taxon>Phyllobacteriaceae</taxon>
        <taxon>Mesorhizobium</taxon>
    </lineage>
</organism>
<evidence type="ECO:0000313" key="5">
    <source>
        <dbReference type="Proteomes" id="UP000248616"/>
    </source>
</evidence>
<accession>A0A2W7C2J1</accession>
<dbReference type="Proteomes" id="UP000248616">
    <property type="component" value="Unassembled WGS sequence"/>
</dbReference>
<feature type="compositionally biased region" description="Polar residues" evidence="1">
    <location>
        <begin position="268"/>
        <end position="278"/>
    </location>
</feature>
<evidence type="ECO:0000256" key="1">
    <source>
        <dbReference type="SAM" id="MobiDB-lite"/>
    </source>
</evidence>
<evidence type="ECO:0008006" key="6">
    <source>
        <dbReference type="Google" id="ProtNLM"/>
    </source>
</evidence>
<name>A0A2W7C2J1_9HYPH</name>
<dbReference type="OrthoDB" id="9804379at2"/>
<dbReference type="InterPro" id="IPR013977">
    <property type="entry name" value="GcvT_C"/>
</dbReference>
<keyword evidence="5" id="KW-1185">Reference proteome</keyword>
<feature type="region of interest" description="Disordered" evidence="1">
    <location>
        <begin position="257"/>
        <end position="278"/>
    </location>
</feature>
<protein>
    <recommendedName>
        <fullName evidence="6">Glycine cleavage T-protein C-terminal barrel domain-containing protein</fullName>
    </recommendedName>
</protein>